<evidence type="ECO:0000256" key="6">
    <source>
        <dbReference type="SAM" id="MobiDB-lite"/>
    </source>
</evidence>
<dbReference type="GO" id="GO:0003824">
    <property type="term" value="F:catalytic activity"/>
    <property type="evidence" value="ECO:0007669"/>
    <property type="project" value="InterPro"/>
</dbReference>
<dbReference type="GO" id="GO:0051536">
    <property type="term" value="F:iron-sulfur cluster binding"/>
    <property type="evidence" value="ECO:0007669"/>
    <property type="project" value="UniProtKB-KW"/>
</dbReference>
<dbReference type="InterPro" id="IPR058240">
    <property type="entry name" value="rSAM_sf"/>
</dbReference>
<dbReference type="InterPro" id="IPR006638">
    <property type="entry name" value="Elp3/MiaA/NifB-like_rSAM"/>
</dbReference>
<evidence type="ECO:0000256" key="1">
    <source>
        <dbReference type="ARBA" id="ARBA00001966"/>
    </source>
</evidence>
<evidence type="ECO:0000256" key="2">
    <source>
        <dbReference type="ARBA" id="ARBA00022691"/>
    </source>
</evidence>
<dbReference type="PROSITE" id="PS51918">
    <property type="entry name" value="RADICAL_SAM"/>
    <property type="match status" value="1"/>
</dbReference>
<feature type="region of interest" description="Disordered" evidence="6">
    <location>
        <begin position="1"/>
        <end position="20"/>
    </location>
</feature>
<dbReference type="CDD" id="cd01335">
    <property type="entry name" value="Radical_SAM"/>
    <property type="match status" value="1"/>
</dbReference>
<dbReference type="SUPFAM" id="SSF102114">
    <property type="entry name" value="Radical SAM enzymes"/>
    <property type="match status" value="1"/>
</dbReference>
<dbReference type="EMBL" id="CAACVI010000051">
    <property type="protein sequence ID" value="VEN75339.1"/>
    <property type="molecule type" value="Genomic_DNA"/>
</dbReference>
<organism evidence="8">
    <name type="scientific">uncultured Desulfobacteraceae bacterium</name>
    <dbReference type="NCBI Taxonomy" id="218296"/>
    <lineage>
        <taxon>Bacteria</taxon>
        <taxon>Pseudomonadati</taxon>
        <taxon>Thermodesulfobacteriota</taxon>
        <taxon>Desulfobacteria</taxon>
        <taxon>Desulfobacterales</taxon>
        <taxon>Desulfobacteraceae</taxon>
        <taxon>environmental samples</taxon>
    </lineage>
</organism>
<evidence type="ECO:0000256" key="4">
    <source>
        <dbReference type="ARBA" id="ARBA00023004"/>
    </source>
</evidence>
<reference evidence="8" key="1">
    <citation type="submission" date="2019-01" db="EMBL/GenBank/DDBJ databases">
        <authorList>
            <consortium name="Genoscope - CEA"/>
            <person name="William W."/>
        </authorList>
    </citation>
    <scope>NUCLEOTIDE SEQUENCE</scope>
    <source>
        <strain evidence="8">CR-1</strain>
    </source>
</reference>
<dbReference type="Gene3D" id="3.20.20.70">
    <property type="entry name" value="Aldolase class I"/>
    <property type="match status" value="1"/>
</dbReference>
<keyword evidence="4" id="KW-0408">Iron</keyword>
<protein>
    <submittedName>
        <fullName evidence="8">Radical SAM protein</fullName>
    </submittedName>
</protein>
<dbReference type="SFLD" id="SFLDS00029">
    <property type="entry name" value="Radical_SAM"/>
    <property type="match status" value="1"/>
</dbReference>
<dbReference type="GO" id="GO:0046872">
    <property type="term" value="F:metal ion binding"/>
    <property type="evidence" value="ECO:0007669"/>
    <property type="project" value="UniProtKB-KW"/>
</dbReference>
<evidence type="ECO:0000256" key="3">
    <source>
        <dbReference type="ARBA" id="ARBA00022723"/>
    </source>
</evidence>
<dbReference type="SMART" id="SM00729">
    <property type="entry name" value="Elp3"/>
    <property type="match status" value="1"/>
</dbReference>
<keyword evidence="3" id="KW-0479">Metal-binding</keyword>
<dbReference type="InterPro" id="IPR007197">
    <property type="entry name" value="rSAM"/>
</dbReference>
<evidence type="ECO:0000256" key="5">
    <source>
        <dbReference type="ARBA" id="ARBA00023014"/>
    </source>
</evidence>
<keyword evidence="5" id="KW-0411">Iron-sulfur</keyword>
<dbReference type="InterPro" id="IPR050377">
    <property type="entry name" value="Radical_SAM_PqqE_MftC-like"/>
</dbReference>
<dbReference type="InterPro" id="IPR013785">
    <property type="entry name" value="Aldolase_TIM"/>
</dbReference>
<evidence type="ECO:0000313" key="8">
    <source>
        <dbReference type="EMBL" id="VEN75339.1"/>
    </source>
</evidence>
<dbReference type="Pfam" id="PF04055">
    <property type="entry name" value="Radical_SAM"/>
    <property type="match status" value="1"/>
</dbReference>
<comment type="cofactor">
    <cofactor evidence="1">
        <name>[4Fe-4S] cluster</name>
        <dbReference type="ChEBI" id="CHEBI:49883"/>
    </cofactor>
</comment>
<sequence length="348" mass="38824">MGLYNGPNKKNEKNPRKKMKKTVAFEKNAANLFFHILTDCNLSCRRCYINRDQHGKDTLPIGVIESWLETFAARAQNANVIFLGGEPTLHPDLHLAVKKARGLGFDSVTIDTNGYLFHDILSKIQPGEADFISFSLDGASEKTNDRLRGKGSFEKCVAGIKKAVSKGFSTSLIYTVGAENIHELERMPKLAANLGIEKFFIQFLGVRGRASSGKGADRQVSWRQWQDAAPKAAAESARLGIPACYPKVFLDPGEVFECAGRVAENYFVFPNKRVYRCPLCEDFPIHAMEFDGNDLKARPPVHEGDLFLLDIPEGCVMNKIISPENLEYDRDGAPLRRVACCMLKEEVF</sequence>
<keyword evidence="2" id="KW-0949">S-adenosyl-L-methionine</keyword>
<dbReference type="PANTHER" id="PTHR11228">
    <property type="entry name" value="RADICAL SAM DOMAIN PROTEIN"/>
    <property type="match status" value="1"/>
</dbReference>
<feature type="domain" description="Radical SAM core" evidence="7">
    <location>
        <begin position="24"/>
        <end position="242"/>
    </location>
</feature>
<dbReference type="PANTHER" id="PTHR11228:SF7">
    <property type="entry name" value="PQQA PEPTIDE CYCLASE"/>
    <property type="match status" value="1"/>
</dbReference>
<evidence type="ECO:0000259" key="7">
    <source>
        <dbReference type="PROSITE" id="PS51918"/>
    </source>
</evidence>
<dbReference type="AlphaFoldDB" id="A0A484HKQ6"/>
<proteinExistence type="predicted"/>
<name>A0A484HKQ6_9BACT</name>
<gene>
    <name evidence="8" type="ORF">EPICR_80030</name>
</gene>
<dbReference type="SFLD" id="SFLDG01067">
    <property type="entry name" value="SPASM/twitch_domain_containing"/>
    <property type="match status" value="1"/>
</dbReference>
<accession>A0A484HKQ6</accession>